<dbReference type="RefSeq" id="WP_041093162.1">
    <property type="nucleotide sequence ID" value="NZ_AP014680.1"/>
</dbReference>
<dbReference type="InterPro" id="IPR036653">
    <property type="entry name" value="CinA-like_C"/>
</dbReference>
<dbReference type="Gene3D" id="3.90.950.20">
    <property type="entry name" value="CinA-like"/>
    <property type="match status" value="1"/>
</dbReference>
<proteinExistence type="predicted"/>
<feature type="domain" description="CinA C-terminal" evidence="1">
    <location>
        <begin position="5"/>
        <end position="151"/>
    </location>
</feature>
<evidence type="ECO:0000313" key="2">
    <source>
        <dbReference type="EMBL" id="BAP85335.1"/>
    </source>
</evidence>
<dbReference type="HOGENOM" id="CLU_030805_1_2_9"/>
<dbReference type="SUPFAM" id="SSF142433">
    <property type="entry name" value="CinA-like"/>
    <property type="match status" value="1"/>
</dbReference>
<dbReference type="EMBL" id="AP014680">
    <property type="protein sequence ID" value="BAP85335.1"/>
    <property type="molecule type" value="Genomic_DNA"/>
</dbReference>
<evidence type="ECO:0000259" key="1">
    <source>
        <dbReference type="Pfam" id="PF02464"/>
    </source>
</evidence>
<dbReference type="Pfam" id="PF02464">
    <property type="entry name" value="CinA"/>
    <property type="match status" value="1"/>
</dbReference>
<dbReference type="STRING" id="1291742.LOOC260_107950"/>
<dbReference type="NCBIfam" id="TIGR00199">
    <property type="entry name" value="PncC_domain"/>
    <property type="match status" value="1"/>
</dbReference>
<organism evidence="2 3">
    <name type="scientific">Paucilactobacillus hokkaidonensis JCM 18461</name>
    <dbReference type="NCBI Taxonomy" id="1291742"/>
    <lineage>
        <taxon>Bacteria</taxon>
        <taxon>Bacillati</taxon>
        <taxon>Bacillota</taxon>
        <taxon>Bacilli</taxon>
        <taxon>Lactobacillales</taxon>
        <taxon>Lactobacillaceae</taxon>
        <taxon>Paucilactobacillus</taxon>
    </lineage>
</organism>
<dbReference type="AlphaFoldDB" id="A0A0A1GTK9"/>
<dbReference type="InterPro" id="IPR008136">
    <property type="entry name" value="CinA_C"/>
</dbReference>
<dbReference type="KEGG" id="lho:LOOC260_107950"/>
<sequence>MDFETLTSLLSQKQLSISAAESLTTGNFQTQLAATKNASQVYPGGFITYSTDTKVKLLGIDPLIIKQHGVVSSSTAQAMALNTQQKLTVDIALGFTGNAGPAGIENEPVGTVWIGIAFLDHLFANQYHFNGEPGEIIQQTCQAGCNLIAELI</sequence>
<evidence type="ECO:0000313" key="3">
    <source>
        <dbReference type="Proteomes" id="UP000031620"/>
    </source>
</evidence>
<gene>
    <name evidence="2" type="ORF">LOOC260_107950</name>
</gene>
<name>A0A0A1GTK9_9LACO</name>
<protein>
    <submittedName>
        <fullName evidence="2">Competence protein ComA</fullName>
    </submittedName>
</protein>
<dbReference type="Proteomes" id="UP000031620">
    <property type="component" value="Chromosome"/>
</dbReference>
<reference evidence="2 3" key="1">
    <citation type="submission" date="2014-11" db="EMBL/GenBank/DDBJ databases">
        <title>Complete genome sequence and analysis of Lactobacillus hokkaidonensis LOOC260T.</title>
        <authorList>
            <person name="Tanizawa Y."/>
            <person name="Tohno M."/>
            <person name="Kaminuma E."/>
            <person name="Nakamura Y."/>
            <person name="Arita M."/>
        </authorList>
    </citation>
    <scope>NUCLEOTIDE SEQUENCE [LARGE SCALE GENOMIC DNA]</scope>
    <source>
        <strain evidence="2 3">LOOC260</strain>
    </source>
</reference>
<accession>A0A0A1GTK9</accession>